<evidence type="ECO:0000313" key="9">
    <source>
        <dbReference type="Proteomes" id="UP000059680"/>
    </source>
</evidence>
<dbReference type="OMA" id="LCCFCFD"/>
<dbReference type="GO" id="GO:0008270">
    <property type="term" value="F:zinc ion binding"/>
    <property type="evidence" value="ECO:0007669"/>
    <property type="project" value="UniProtKB-KW"/>
</dbReference>
<dbReference type="Gramene" id="Os03t0741700-00">
    <property type="protein sequence ID" value="Os03t0741700-00"/>
    <property type="gene ID" value="Os03g0741700"/>
</dbReference>
<keyword evidence="10" id="KW-1267">Proteomics identification</keyword>
<dbReference type="Proteomes" id="UP000059680">
    <property type="component" value="Chromosome 3"/>
</dbReference>
<dbReference type="Gene3D" id="3.30.40.10">
    <property type="entry name" value="Zinc/RING finger domain, C3HC4 (zinc finger)"/>
    <property type="match status" value="1"/>
</dbReference>
<dbReference type="InterPro" id="IPR013083">
    <property type="entry name" value="Znf_RING/FYVE/PHD"/>
</dbReference>
<feature type="domain" description="RING-type" evidence="7">
    <location>
        <begin position="22"/>
        <end position="63"/>
    </location>
</feature>
<name>A0A0N7KI10_ORYSJ</name>
<feature type="region of interest" description="Disordered" evidence="6">
    <location>
        <begin position="146"/>
        <end position="192"/>
    </location>
</feature>
<accession>A0A0N7KI10</accession>
<dbReference type="eggNOG" id="KOG2660">
    <property type="taxonomic scope" value="Eukaryota"/>
</dbReference>
<evidence type="ECO:0000256" key="1">
    <source>
        <dbReference type="ARBA" id="ARBA00022723"/>
    </source>
</evidence>
<keyword evidence="9" id="KW-1185">Reference proteome</keyword>
<evidence type="ECO:0000256" key="3">
    <source>
        <dbReference type="ARBA" id="ARBA00022833"/>
    </source>
</evidence>
<dbReference type="PANTHER" id="PTHR46293">
    <property type="entry name" value="E3 UBIQUITIN PROTEIN LIGASE DRIP1"/>
    <property type="match status" value="1"/>
</dbReference>
<dbReference type="PaxDb" id="39947-A0A0N7KI10"/>
<comment type="subunit">
    <text evidence="4">Interacts with DREB2A.</text>
</comment>
<evidence type="ECO:0000259" key="7">
    <source>
        <dbReference type="PROSITE" id="PS50089"/>
    </source>
</evidence>
<reference evidence="8 9" key="3">
    <citation type="journal article" date="2013" name="Rice">
        <title>Improvement of the Oryza sativa Nipponbare reference genome using next generation sequence and optical map data.</title>
        <authorList>
            <person name="Kawahara Y."/>
            <person name="de la Bastide M."/>
            <person name="Hamilton J.P."/>
            <person name="Kanamori H."/>
            <person name="McCombie W.R."/>
            <person name="Ouyang S."/>
            <person name="Schwartz D.C."/>
            <person name="Tanaka T."/>
            <person name="Wu J."/>
            <person name="Zhou S."/>
            <person name="Childs K.L."/>
            <person name="Davidson R.M."/>
            <person name="Lin H."/>
            <person name="Quesada-Ocampo L."/>
            <person name="Vaillancourt B."/>
            <person name="Sakai H."/>
            <person name="Lee S.S."/>
            <person name="Kim J."/>
            <person name="Numa H."/>
            <person name="Itoh T."/>
            <person name="Buell C.R."/>
            <person name="Matsumoto T."/>
        </authorList>
    </citation>
    <scope>NUCLEOTIDE SEQUENCE [LARGE SCALE GENOMIC DNA]</scope>
    <source>
        <strain evidence="9">cv. Nipponbare</strain>
    </source>
</reference>
<dbReference type="SMR" id="A0A0N7KI10"/>
<reference evidence="9" key="1">
    <citation type="journal article" date="2005" name="Nature">
        <title>The map-based sequence of the rice genome.</title>
        <authorList>
            <consortium name="International rice genome sequencing project (IRGSP)"/>
            <person name="Matsumoto T."/>
            <person name="Wu J."/>
            <person name="Kanamori H."/>
            <person name="Katayose Y."/>
            <person name="Fujisawa M."/>
            <person name="Namiki N."/>
            <person name="Mizuno H."/>
            <person name="Yamamoto K."/>
            <person name="Antonio B.A."/>
            <person name="Baba T."/>
            <person name="Sakata K."/>
            <person name="Nagamura Y."/>
            <person name="Aoki H."/>
            <person name="Arikawa K."/>
            <person name="Arita K."/>
            <person name="Bito T."/>
            <person name="Chiden Y."/>
            <person name="Fujitsuka N."/>
            <person name="Fukunaka R."/>
            <person name="Hamada M."/>
            <person name="Harada C."/>
            <person name="Hayashi A."/>
            <person name="Hijishita S."/>
            <person name="Honda M."/>
            <person name="Hosokawa S."/>
            <person name="Ichikawa Y."/>
            <person name="Idonuma A."/>
            <person name="Iijima M."/>
            <person name="Ikeda M."/>
            <person name="Ikeno M."/>
            <person name="Ito K."/>
            <person name="Ito S."/>
            <person name="Ito T."/>
            <person name="Ito Y."/>
            <person name="Ito Y."/>
            <person name="Iwabuchi A."/>
            <person name="Kamiya K."/>
            <person name="Karasawa W."/>
            <person name="Kurita K."/>
            <person name="Katagiri S."/>
            <person name="Kikuta A."/>
            <person name="Kobayashi H."/>
            <person name="Kobayashi N."/>
            <person name="Machita K."/>
            <person name="Maehara T."/>
            <person name="Masukawa M."/>
            <person name="Mizubayashi T."/>
            <person name="Mukai Y."/>
            <person name="Nagasaki H."/>
            <person name="Nagata Y."/>
            <person name="Naito S."/>
            <person name="Nakashima M."/>
            <person name="Nakama Y."/>
            <person name="Nakamichi Y."/>
            <person name="Nakamura M."/>
            <person name="Meguro A."/>
            <person name="Negishi M."/>
            <person name="Ohta I."/>
            <person name="Ohta T."/>
            <person name="Okamoto M."/>
            <person name="Ono N."/>
            <person name="Saji S."/>
            <person name="Sakaguchi M."/>
            <person name="Sakai K."/>
            <person name="Shibata M."/>
            <person name="Shimokawa T."/>
            <person name="Song J."/>
            <person name="Takazaki Y."/>
            <person name="Terasawa K."/>
            <person name="Tsugane M."/>
            <person name="Tsuji K."/>
            <person name="Ueda S."/>
            <person name="Waki K."/>
            <person name="Yamagata H."/>
            <person name="Yamamoto M."/>
            <person name="Yamamoto S."/>
            <person name="Yamane H."/>
            <person name="Yoshiki S."/>
            <person name="Yoshihara R."/>
            <person name="Yukawa K."/>
            <person name="Zhong H."/>
            <person name="Yano M."/>
            <person name="Yuan Q."/>
            <person name="Ouyang S."/>
            <person name="Liu J."/>
            <person name="Jones K.M."/>
            <person name="Gansberger K."/>
            <person name="Moffat K."/>
            <person name="Hill J."/>
            <person name="Bera J."/>
            <person name="Fadrosh D."/>
            <person name="Jin S."/>
            <person name="Johri S."/>
            <person name="Kim M."/>
            <person name="Overton L."/>
            <person name="Reardon M."/>
            <person name="Tsitrin T."/>
            <person name="Vuong H."/>
            <person name="Weaver B."/>
            <person name="Ciecko A."/>
            <person name="Tallon L."/>
            <person name="Jackson J."/>
            <person name="Pai G."/>
            <person name="Aken S.V."/>
            <person name="Utterback T."/>
            <person name="Reidmuller S."/>
            <person name="Feldblyum T."/>
            <person name="Hsiao J."/>
            <person name="Zismann V."/>
            <person name="Iobst S."/>
            <person name="de Vazeille A.R."/>
            <person name="Buell C.R."/>
            <person name="Ying K."/>
            <person name="Li Y."/>
            <person name="Lu T."/>
            <person name="Huang Y."/>
            <person name="Zhao Q."/>
            <person name="Feng Q."/>
            <person name="Zhang L."/>
            <person name="Zhu J."/>
            <person name="Weng Q."/>
            <person name="Mu J."/>
            <person name="Lu Y."/>
            <person name="Fan D."/>
            <person name="Liu Y."/>
            <person name="Guan J."/>
            <person name="Zhang Y."/>
            <person name="Yu S."/>
            <person name="Liu X."/>
            <person name="Zhang Y."/>
            <person name="Hong G."/>
            <person name="Han B."/>
            <person name="Choisne N."/>
            <person name="Demange N."/>
            <person name="Orjeda G."/>
            <person name="Samain S."/>
            <person name="Cattolico L."/>
            <person name="Pelletier E."/>
            <person name="Couloux A."/>
            <person name="Segurens B."/>
            <person name="Wincker P."/>
            <person name="D'Hont A."/>
            <person name="Scarpelli C."/>
            <person name="Weissenbach J."/>
            <person name="Salanoubat M."/>
            <person name="Quetier F."/>
            <person name="Yu Y."/>
            <person name="Kim H.R."/>
            <person name="Rambo T."/>
            <person name="Currie J."/>
            <person name="Collura K."/>
            <person name="Luo M."/>
            <person name="Yang T."/>
            <person name="Ammiraju J.S.S."/>
            <person name="Engler F."/>
            <person name="Soderlund C."/>
            <person name="Wing R.A."/>
            <person name="Palmer L.E."/>
            <person name="de la Bastide M."/>
            <person name="Spiegel L."/>
            <person name="Nascimento L."/>
            <person name="Zutavern T."/>
            <person name="O'Shaughnessy A."/>
            <person name="Dike S."/>
            <person name="Dedhia N."/>
            <person name="Preston R."/>
            <person name="Balija V."/>
            <person name="McCombie W.R."/>
            <person name="Chow T."/>
            <person name="Chen H."/>
            <person name="Chung M."/>
            <person name="Chen C."/>
            <person name="Shaw J."/>
            <person name="Wu H."/>
            <person name="Hsiao K."/>
            <person name="Chao Y."/>
            <person name="Chu M."/>
            <person name="Cheng C."/>
            <person name="Hour A."/>
            <person name="Lee P."/>
            <person name="Lin S."/>
            <person name="Lin Y."/>
            <person name="Liou J."/>
            <person name="Liu S."/>
            <person name="Hsing Y."/>
            <person name="Raghuvanshi S."/>
            <person name="Mohanty A."/>
            <person name="Bharti A.K."/>
            <person name="Gaur A."/>
            <person name="Gupta V."/>
            <person name="Kumar D."/>
            <person name="Ravi V."/>
            <person name="Vij S."/>
            <person name="Kapur A."/>
            <person name="Khurana P."/>
            <person name="Khurana P."/>
            <person name="Khurana J.P."/>
            <person name="Tyagi A.K."/>
            <person name="Gaikwad K."/>
            <person name="Singh A."/>
            <person name="Dalal V."/>
            <person name="Srivastava S."/>
            <person name="Dixit A."/>
            <person name="Pal A.K."/>
            <person name="Ghazi I.A."/>
            <person name="Yadav M."/>
            <person name="Pandit A."/>
            <person name="Bhargava A."/>
            <person name="Sureshbabu K."/>
            <person name="Batra K."/>
            <person name="Sharma T.R."/>
            <person name="Mohapatra T."/>
            <person name="Singh N.K."/>
            <person name="Messing J."/>
            <person name="Nelson A.B."/>
            <person name="Fuks G."/>
            <person name="Kavchok S."/>
            <person name="Keizer G."/>
            <person name="Linton E."/>
            <person name="Llaca V."/>
            <person name="Song R."/>
            <person name="Tanyolac B."/>
            <person name="Young S."/>
            <person name="Ho-Il K."/>
            <person name="Hahn J.H."/>
            <person name="Sangsakoo G."/>
            <person name="Vanavichit A."/>
            <person name="de Mattos Luiz.A.T."/>
            <person name="Zimmer P.D."/>
            <person name="Malone G."/>
            <person name="Dellagostin O."/>
            <person name="de Oliveira A.C."/>
            <person name="Bevan M."/>
            <person name="Bancroft I."/>
            <person name="Minx P."/>
            <person name="Cordum H."/>
            <person name="Wilson R."/>
            <person name="Cheng Z."/>
            <person name="Jin W."/>
            <person name="Jiang J."/>
            <person name="Leong S.A."/>
            <person name="Iwama H."/>
            <person name="Gojobori T."/>
            <person name="Itoh T."/>
            <person name="Niimura Y."/>
            <person name="Fujii Y."/>
            <person name="Habara T."/>
            <person name="Sakai H."/>
            <person name="Sato Y."/>
            <person name="Wilson G."/>
            <person name="Kumar K."/>
            <person name="McCouch S."/>
            <person name="Juretic N."/>
            <person name="Hoen D."/>
            <person name="Wright S."/>
            <person name="Bruskiewich R."/>
            <person name="Bureau T."/>
            <person name="Miyao A."/>
            <person name="Hirochika H."/>
            <person name="Nishikawa T."/>
            <person name="Kadowaki K."/>
            <person name="Sugiura M."/>
            <person name="Burr B."/>
            <person name="Sasaki T."/>
        </authorList>
    </citation>
    <scope>NUCLEOTIDE SEQUENCE [LARGE SCALE GENOMIC DNA]</scope>
    <source>
        <strain evidence="9">cv. Nipponbare</strain>
    </source>
</reference>
<dbReference type="GO" id="GO:0004842">
    <property type="term" value="F:ubiquitin-protein transferase activity"/>
    <property type="evidence" value="ECO:0007669"/>
    <property type="project" value="InterPro"/>
</dbReference>
<dbReference type="GO" id="GO:0051865">
    <property type="term" value="P:protein autoubiquitination"/>
    <property type="evidence" value="ECO:0007669"/>
    <property type="project" value="UniProtKB-ARBA"/>
</dbReference>
<organism evidence="8 9">
    <name type="scientific">Oryza sativa subsp. japonica</name>
    <name type="common">Rice</name>
    <dbReference type="NCBI Taxonomy" id="39947"/>
    <lineage>
        <taxon>Eukaryota</taxon>
        <taxon>Viridiplantae</taxon>
        <taxon>Streptophyta</taxon>
        <taxon>Embryophyta</taxon>
        <taxon>Tracheophyta</taxon>
        <taxon>Spermatophyta</taxon>
        <taxon>Magnoliopsida</taxon>
        <taxon>Liliopsida</taxon>
        <taxon>Poales</taxon>
        <taxon>Poaceae</taxon>
        <taxon>BOP clade</taxon>
        <taxon>Oryzoideae</taxon>
        <taxon>Oryzeae</taxon>
        <taxon>Oryzinae</taxon>
        <taxon>Oryza</taxon>
        <taxon>Oryza sativa</taxon>
    </lineage>
</organism>
<dbReference type="InParanoid" id="A0A0N7KI10"/>
<feature type="compositionally biased region" description="Polar residues" evidence="6">
    <location>
        <begin position="170"/>
        <end position="182"/>
    </location>
</feature>
<dbReference type="STRING" id="39947.A0A0N7KI10"/>
<evidence type="ECO:0000256" key="6">
    <source>
        <dbReference type="SAM" id="MobiDB-lite"/>
    </source>
</evidence>
<sequence>MGAARGGVRRVRREALVACMTCPLCKGLLREATAITECLHTFCKECIMEKIDDEEVDHCPVCNIDLGCDPEEKLRPDHNVQDIRNKVFPLKVKKVGAPKAPTVTLPVKRKQRSLSSLVVDTPRVAVQTGLTGRRTKTARRTAVSHVNSPGNNGTIKLANKSEGRDHKTQKISAAQSAKMTKTGNKKKVISKC</sequence>
<evidence type="ECO:0000256" key="5">
    <source>
        <dbReference type="PROSITE-ProRule" id="PRU00175"/>
    </source>
</evidence>
<keyword evidence="3" id="KW-0862">Zinc</keyword>
<dbReference type="PROSITE" id="PS50089">
    <property type="entry name" value="ZF_RING_2"/>
    <property type="match status" value="1"/>
</dbReference>
<evidence type="ECO:0007829" key="10">
    <source>
        <dbReference type="ProteomicsDB" id="A0A0N7KI10"/>
    </source>
</evidence>
<evidence type="ECO:0000313" key="8">
    <source>
        <dbReference type="EMBL" id="BAS86313.1"/>
    </source>
</evidence>
<dbReference type="InterPro" id="IPR001841">
    <property type="entry name" value="Znf_RING"/>
</dbReference>
<dbReference type="SUPFAM" id="SSF57850">
    <property type="entry name" value="RING/U-box"/>
    <property type="match status" value="1"/>
</dbReference>
<dbReference type="InterPro" id="IPR044807">
    <property type="entry name" value="DRIP1-like"/>
</dbReference>
<keyword evidence="2 5" id="KW-0863">Zinc-finger</keyword>
<dbReference type="Pfam" id="PF13923">
    <property type="entry name" value="zf-C3HC4_2"/>
    <property type="match status" value="1"/>
</dbReference>
<dbReference type="InterPro" id="IPR017907">
    <property type="entry name" value="Znf_RING_CS"/>
</dbReference>
<dbReference type="PROSITE" id="PS00518">
    <property type="entry name" value="ZF_RING_1"/>
    <property type="match status" value="1"/>
</dbReference>
<dbReference type="PANTHER" id="PTHR46293:SF17">
    <property type="entry name" value="RING-TYPE DOMAIN-CONTAINING PROTEIN"/>
    <property type="match status" value="1"/>
</dbReference>
<dbReference type="SMART" id="SM00184">
    <property type="entry name" value="RING"/>
    <property type="match status" value="1"/>
</dbReference>
<reference evidence="8 9" key="2">
    <citation type="journal article" date="2013" name="Plant Cell Physiol.">
        <title>Rice Annotation Project Database (RAP-DB): an integrative and interactive database for rice genomics.</title>
        <authorList>
            <person name="Sakai H."/>
            <person name="Lee S.S."/>
            <person name="Tanaka T."/>
            <person name="Numa H."/>
            <person name="Kim J."/>
            <person name="Kawahara Y."/>
            <person name="Wakimoto H."/>
            <person name="Yang C.C."/>
            <person name="Iwamoto M."/>
            <person name="Abe T."/>
            <person name="Yamada Y."/>
            <person name="Muto A."/>
            <person name="Inokuchi H."/>
            <person name="Ikemura T."/>
            <person name="Matsumoto T."/>
            <person name="Sasaki T."/>
            <person name="Itoh T."/>
        </authorList>
    </citation>
    <scope>NUCLEOTIDE SEQUENCE [LARGE SCALE GENOMIC DNA]</scope>
    <source>
        <strain evidence="9">cv. Nipponbare</strain>
    </source>
</reference>
<dbReference type="EMBL" id="AP014959">
    <property type="protein sequence ID" value="BAS86313.1"/>
    <property type="molecule type" value="Genomic_DNA"/>
</dbReference>
<gene>
    <name evidence="8" type="ordered locus">Os03g0741700</name>
    <name evidence="8" type="ORF">OSNPB_030741700</name>
</gene>
<proteinExistence type="evidence at protein level"/>
<evidence type="ECO:0000256" key="4">
    <source>
        <dbReference type="ARBA" id="ARBA00064110"/>
    </source>
</evidence>
<evidence type="ECO:0000256" key="2">
    <source>
        <dbReference type="ARBA" id="ARBA00022771"/>
    </source>
</evidence>
<feature type="compositionally biased region" description="Basic and acidic residues" evidence="6">
    <location>
        <begin position="159"/>
        <end position="168"/>
    </location>
</feature>
<protein>
    <submittedName>
        <fullName evidence="8">Os03g0741700 protein</fullName>
    </submittedName>
</protein>
<dbReference type="AlphaFoldDB" id="A0A0N7KI10"/>
<feature type="compositionally biased region" description="Basic residues" evidence="6">
    <location>
        <begin position="183"/>
        <end position="192"/>
    </location>
</feature>
<keyword evidence="1" id="KW-0479">Metal-binding</keyword>
<dbReference type="FunFam" id="3.30.40.10:FF:000033">
    <property type="entry name" value="Polycomb group RING finger protein 3"/>
    <property type="match status" value="1"/>
</dbReference>